<evidence type="ECO:0000256" key="1">
    <source>
        <dbReference type="SAM" id="MobiDB-lite"/>
    </source>
</evidence>
<dbReference type="EMBL" id="PEZY01000012">
    <property type="protein sequence ID" value="PIS05771.1"/>
    <property type="molecule type" value="Genomic_DNA"/>
</dbReference>
<organism evidence="3 4">
    <name type="scientific">Candidatus Buchananbacteria bacterium CG10_big_fil_rev_8_21_14_0_10_33_19</name>
    <dbReference type="NCBI Taxonomy" id="1974525"/>
    <lineage>
        <taxon>Bacteria</taxon>
        <taxon>Candidatus Buchananiibacteriota</taxon>
    </lineage>
</organism>
<proteinExistence type="predicted"/>
<keyword evidence="2" id="KW-0732">Signal</keyword>
<feature type="signal peptide" evidence="2">
    <location>
        <begin position="1"/>
        <end position="26"/>
    </location>
</feature>
<feature type="chain" id="PRO_5013829931" description="EF-hand domain-containing protein" evidence="2">
    <location>
        <begin position="27"/>
        <end position="148"/>
    </location>
</feature>
<name>A0A2H0W593_9BACT</name>
<feature type="region of interest" description="Disordered" evidence="1">
    <location>
        <begin position="124"/>
        <end position="148"/>
    </location>
</feature>
<gene>
    <name evidence="3" type="ORF">COT80_03310</name>
</gene>
<evidence type="ECO:0000256" key="2">
    <source>
        <dbReference type="SAM" id="SignalP"/>
    </source>
</evidence>
<sequence>MDYKKLGAGLAVFAVVALAGNMLVNAAGPENSGATRNFGNGSGNKGNNEQHRLDVDTAIESGDYQTFKSLVGDNGPMFKAITEENFNQFVEMHNLMKSGDLDGAKVISQELGLGVGRGMFGERGMHNGNGPGFVDSNGDGLCDNLDQK</sequence>
<evidence type="ECO:0000313" key="3">
    <source>
        <dbReference type="EMBL" id="PIS05771.1"/>
    </source>
</evidence>
<dbReference type="Proteomes" id="UP000229056">
    <property type="component" value="Unassembled WGS sequence"/>
</dbReference>
<reference evidence="4" key="1">
    <citation type="submission" date="2017-09" db="EMBL/GenBank/DDBJ databases">
        <title>Depth-based differentiation of microbial function through sediment-hosted aquifers and enrichment of novel symbionts in the deep terrestrial subsurface.</title>
        <authorList>
            <person name="Probst A.J."/>
            <person name="Ladd B."/>
            <person name="Jarett J.K."/>
            <person name="Geller-Mcgrath D.E."/>
            <person name="Sieber C.M.K."/>
            <person name="Emerson J.B."/>
            <person name="Anantharaman K."/>
            <person name="Thomas B.C."/>
            <person name="Malmstrom R."/>
            <person name="Stieglmeier M."/>
            <person name="Klingl A."/>
            <person name="Woyke T."/>
            <person name="Ryan C.M."/>
            <person name="Banfield J.F."/>
        </authorList>
    </citation>
    <scope>NUCLEOTIDE SEQUENCE [LARGE SCALE GENOMIC DNA]</scope>
</reference>
<feature type="region of interest" description="Disordered" evidence="1">
    <location>
        <begin position="29"/>
        <end position="50"/>
    </location>
</feature>
<accession>A0A2H0W593</accession>
<protein>
    <recommendedName>
        <fullName evidence="5">EF-hand domain-containing protein</fullName>
    </recommendedName>
</protein>
<comment type="caution">
    <text evidence="3">The sequence shown here is derived from an EMBL/GenBank/DDBJ whole genome shotgun (WGS) entry which is preliminary data.</text>
</comment>
<dbReference type="AlphaFoldDB" id="A0A2H0W593"/>
<evidence type="ECO:0000313" key="4">
    <source>
        <dbReference type="Proteomes" id="UP000229056"/>
    </source>
</evidence>
<evidence type="ECO:0008006" key="5">
    <source>
        <dbReference type="Google" id="ProtNLM"/>
    </source>
</evidence>